<dbReference type="PANTHER" id="PTHR33389">
    <property type="entry name" value="FAMILY PROTEIN, PUTATIVE (DUF2921)-RELATED"/>
    <property type="match status" value="1"/>
</dbReference>
<keyword evidence="14" id="KW-1185">Reference proteome</keyword>
<feature type="domain" description="SWEET-like" evidence="11">
    <location>
        <begin position="593"/>
        <end position="872"/>
    </location>
</feature>
<dbReference type="EMBL" id="JAYWIO010000008">
    <property type="protein sequence ID" value="KAK7244300.1"/>
    <property type="molecule type" value="Genomic_DNA"/>
</dbReference>
<evidence type="ECO:0000256" key="6">
    <source>
        <dbReference type="ARBA" id="ARBA00022692"/>
    </source>
</evidence>
<proteinExistence type="predicted"/>
<feature type="transmembrane region" description="Helical" evidence="10">
    <location>
        <begin position="602"/>
        <end position="622"/>
    </location>
</feature>
<reference evidence="13 14" key="1">
    <citation type="submission" date="2024-01" db="EMBL/GenBank/DDBJ databases">
        <title>The genomes of 5 underutilized Papilionoideae crops provide insights into root nodulation and disease resistanc.</title>
        <authorList>
            <person name="Yuan L."/>
        </authorList>
    </citation>
    <scope>NUCLEOTIDE SEQUENCE [LARGE SCALE GENOMIC DNA]</scope>
    <source>
        <strain evidence="13">ZHUSHIDOU_FW_LH</strain>
        <tissue evidence="13">Leaf</tissue>
    </source>
</reference>
<comment type="subcellular location">
    <subcellularLocation>
        <location evidence="2">Endomembrane system</location>
        <topology evidence="2">Multi-pass membrane protein</topology>
    </subcellularLocation>
</comment>
<evidence type="ECO:0000256" key="9">
    <source>
        <dbReference type="ARBA" id="ARBA00023136"/>
    </source>
</evidence>
<dbReference type="Pfam" id="PF25333">
    <property type="entry name" value="DUF2921_N"/>
    <property type="match status" value="3"/>
</dbReference>
<evidence type="ECO:0000256" key="1">
    <source>
        <dbReference type="ARBA" id="ARBA00000900"/>
    </source>
</evidence>
<evidence type="ECO:0000256" key="7">
    <source>
        <dbReference type="ARBA" id="ARBA00022786"/>
    </source>
</evidence>
<protein>
    <recommendedName>
        <fullName evidence="4">RING-type E3 ubiquitin transferase</fullName>
        <ecNumber evidence="4">2.3.2.27</ecNumber>
    </recommendedName>
</protein>
<feature type="domain" description="DUF2921" evidence="12">
    <location>
        <begin position="2"/>
        <end position="165"/>
    </location>
</feature>
<evidence type="ECO:0000256" key="10">
    <source>
        <dbReference type="SAM" id="Phobius"/>
    </source>
</evidence>
<feature type="domain" description="DUF2921" evidence="12">
    <location>
        <begin position="201"/>
        <end position="363"/>
    </location>
</feature>
<gene>
    <name evidence="13" type="ORF">RIF29_39120</name>
</gene>
<evidence type="ECO:0000256" key="8">
    <source>
        <dbReference type="ARBA" id="ARBA00022989"/>
    </source>
</evidence>
<sequence>MVPESSSTKLSFNSFPLGDHHTGYYTGGDSIIDANASWNHFSFQLQPRKILATQVSDLFKVKGLVSFKSTNTYSISNGTRFGYGGRSRDRRGYLTFKLEGFWSESSGKVCMVGTSSGDSKRGNSFNLDAVLKLNNVFNASNISSLVSGSLESLSSKKDENYFQPFSLFMFPKANYKYTLDSIEVDNDFSKGIDAEQGLSLNLNKLSFCSSYSLGGTTRALKLEYSSDCNSAKNCTPISGSSGQLPSIMSLDAIECTHTNEKHRLRVVVAFFDISYWHYNPSFNPKTMLVGEGWWDEKKNSLCVVACHIIGMESSSDGTNVSDCSVRLRLRFPSIWSINYTSTIEGQIWSNKTAKGQGYFKRITFRNEYDDYRVRGEVHGLKYEYSQLDRVKQLCQTPKDVKDKGKRYPDAYSYDMRFDMSVRESNKRVAWGSGAPLTVDDQLYESGVMHFDSYSVSSSSTEILDSDSLNNDSLFNISYKFTMYLMSYSTLSDRNSLFNLSYENVKISAEGIYDVGAGNLCMVGCRDLSSNNGTPKAHSMDCEILMKFQFPSIDSIDGSRIKGSIESRRKKSDPLYFKSLDLSATAYYTEAARRNLWRMDMEVLMALVSTTLACVFVVLQLYHVKKHPNVLPFISLIMMSVLTLGYMIPLILNFEAVLTQNPNKRNFVIGNVGIWLEVNEISVRMITMVAFLLQSRLLYLTWSSRKSDQSNKGLLIVERKAAYVTLPLYAAGLLIALLLKLKKDRDTASFGQVYRQNPSSWDNFKSYGGLVSDGFLLPQIILNLFSNMEENVLSCSFYFGTTFVRLLPHAYDLYRAQNYASQDDNGSYYYAEPSEDFYSTAWDIVIPLGGILFAIIIYLQQRFGAHYILPRRFKGSKVYEKVPDSEAEVETTNM</sequence>
<keyword evidence="5" id="KW-0808">Transferase</keyword>
<feature type="transmembrane region" description="Helical" evidence="10">
    <location>
        <begin position="629"/>
        <end position="651"/>
    </location>
</feature>
<evidence type="ECO:0000256" key="3">
    <source>
        <dbReference type="ARBA" id="ARBA00004906"/>
    </source>
</evidence>
<accession>A0AAN9E5Z7</accession>
<dbReference type="AlphaFoldDB" id="A0AAN9E5Z7"/>
<comment type="catalytic activity">
    <reaction evidence="1">
        <text>S-ubiquitinyl-[E2 ubiquitin-conjugating enzyme]-L-cysteine + [acceptor protein]-L-lysine = [E2 ubiquitin-conjugating enzyme]-L-cysteine + N(6)-ubiquitinyl-[acceptor protein]-L-lysine.</text>
        <dbReference type="EC" id="2.3.2.27"/>
    </reaction>
</comment>
<dbReference type="EC" id="2.3.2.27" evidence="4"/>
<feature type="transmembrane region" description="Helical" evidence="10">
    <location>
        <begin position="836"/>
        <end position="858"/>
    </location>
</feature>
<keyword evidence="6 10" id="KW-0812">Transmembrane</keyword>
<evidence type="ECO:0000313" key="13">
    <source>
        <dbReference type="EMBL" id="KAK7244300.1"/>
    </source>
</evidence>
<feature type="transmembrane region" description="Helical" evidence="10">
    <location>
        <begin position="720"/>
        <end position="738"/>
    </location>
</feature>
<dbReference type="GO" id="GO:0012505">
    <property type="term" value="C:endomembrane system"/>
    <property type="evidence" value="ECO:0007669"/>
    <property type="project" value="UniProtKB-SubCell"/>
</dbReference>
<dbReference type="Proteomes" id="UP001372338">
    <property type="component" value="Unassembled WGS sequence"/>
</dbReference>
<dbReference type="InterPro" id="IPR057425">
    <property type="entry name" value="DUF2921_N"/>
</dbReference>
<feature type="transmembrane region" description="Helical" evidence="10">
    <location>
        <begin position="680"/>
        <end position="699"/>
    </location>
</feature>
<feature type="domain" description="DUF2921" evidence="12">
    <location>
        <begin position="394"/>
        <end position="579"/>
    </location>
</feature>
<organism evidence="13 14">
    <name type="scientific">Crotalaria pallida</name>
    <name type="common">Smooth rattlebox</name>
    <name type="synonym">Crotalaria striata</name>
    <dbReference type="NCBI Taxonomy" id="3830"/>
    <lineage>
        <taxon>Eukaryota</taxon>
        <taxon>Viridiplantae</taxon>
        <taxon>Streptophyta</taxon>
        <taxon>Embryophyta</taxon>
        <taxon>Tracheophyta</taxon>
        <taxon>Spermatophyta</taxon>
        <taxon>Magnoliopsida</taxon>
        <taxon>eudicotyledons</taxon>
        <taxon>Gunneridae</taxon>
        <taxon>Pentapetalae</taxon>
        <taxon>rosids</taxon>
        <taxon>fabids</taxon>
        <taxon>Fabales</taxon>
        <taxon>Fabaceae</taxon>
        <taxon>Papilionoideae</taxon>
        <taxon>50 kb inversion clade</taxon>
        <taxon>genistoids sensu lato</taxon>
        <taxon>core genistoids</taxon>
        <taxon>Crotalarieae</taxon>
        <taxon>Crotalaria</taxon>
    </lineage>
</organism>
<evidence type="ECO:0000259" key="11">
    <source>
        <dbReference type="Pfam" id="PF11145"/>
    </source>
</evidence>
<dbReference type="GO" id="GO:0061630">
    <property type="term" value="F:ubiquitin protein ligase activity"/>
    <property type="evidence" value="ECO:0007669"/>
    <property type="project" value="UniProtKB-EC"/>
</dbReference>
<name>A0AAN9E5Z7_CROPI</name>
<keyword evidence="7" id="KW-0833">Ubl conjugation pathway</keyword>
<dbReference type="InterPro" id="IPR021319">
    <property type="entry name" value="DUF2921"/>
</dbReference>
<dbReference type="PANTHER" id="PTHR33389:SF23">
    <property type="entry name" value="DUF2921 FAMILY PROTEIN"/>
    <property type="match status" value="1"/>
</dbReference>
<evidence type="ECO:0000256" key="2">
    <source>
        <dbReference type="ARBA" id="ARBA00004127"/>
    </source>
</evidence>
<keyword evidence="9 10" id="KW-0472">Membrane</keyword>
<dbReference type="Pfam" id="PF11145">
    <property type="entry name" value="DUF2921"/>
    <property type="match status" value="1"/>
</dbReference>
<evidence type="ECO:0000256" key="5">
    <source>
        <dbReference type="ARBA" id="ARBA00022679"/>
    </source>
</evidence>
<evidence type="ECO:0000313" key="14">
    <source>
        <dbReference type="Proteomes" id="UP001372338"/>
    </source>
</evidence>
<comment type="pathway">
    <text evidence="3">Protein modification; protein ubiquitination.</text>
</comment>
<comment type="caution">
    <text evidence="13">The sequence shown here is derived from an EMBL/GenBank/DDBJ whole genome shotgun (WGS) entry which is preliminary data.</text>
</comment>
<keyword evidence="8 10" id="KW-1133">Transmembrane helix</keyword>
<evidence type="ECO:0000256" key="4">
    <source>
        <dbReference type="ARBA" id="ARBA00012483"/>
    </source>
</evidence>
<evidence type="ECO:0000259" key="12">
    <source>
        <dbReference type="Pfam" id="PF25333"/>
    </source>
</evidence>